<dbReference type="OrthoDB" id="2438388at2759"/>
<accession>A0A9P6TZV9</accession>
<dbReference type="AlphaFoldDB" id="A0A9P6TZV9"/>
<gene>
    <name evidence="2" type="ORF">DFQ27_007639</name>
</gene>
<protein>
    <submittedName>
        <fullName evidence="2">Uncharacterized protein</fullName>
    </submittedName>
</protein>
<sequence length="111" mass="12228">MLARTYITYVAVAAIALVSVVHAAPAVNPEAPNLDSVRKLEAVAQEIEGPATLPVPKELFPLCCIRKIEPCFSVVSKQIFDEFWRVVQSLTLVGRGLKPRLPSKPLRLVHQ</sequence>
<feature type="chain" id="PRO_5040242576" evidence="1">
    <location>
        <begin position="24"/>
        <end position="111"/>
    </location>
</feature>
<proteinExistence type="predicted"/>
<evidence type="ECO:0000313" key="3">
    <source>
        <dbReference type="Proteomes" id="UP000807716"/>
    </source>
</evidence>
<evidence type="ECO:0000256" key="1">
    <source>
        <dbReference type="SAM" id="SignalP"/>
    </source>
</evidence>
<dbReference type="Proteomes" id="UP000807716">
    <property type="component" value="Unassembled WGS sequence"/>
</dbReference>
<keyword evidence="3" id="KW-1185">Reference proteome</keyword>
<reference evidence="2" key="1">
    <citation type="journal article" date="2020" name="Fungal Divers.">
        <title>Resolving the Mortierellaceae phylogeny through synthesis of multi-gene phylogenetics and phylogenomics.</title>
        <authorList>
            <person name="Vandepol N."/>
            <person name="Liber J."/>
            <person name="Desiro A."/>
            <person name="Na H."/>
            <person name="Kennedy M."/>
            <person name="Barry K."/>
            <person name="Grigoriev I.V."/>
            <person name="Miller A.N."/>
            <person name="O'Donnell K."/>
            <person name="Stajich J.E."/>
            <person name="Bonito G."/>
        </authorList>
    </citation>
    <scope>NUCLEOTIDE SEQUENCE</scope>
    <source>
        <strain evidence="2">BC1065</strain>
    </source>
</reference>
<keyword evidence="1" id="KW-0732">Signal</keyword>
<feature type="signal peptide" evidence="1">
    <location>
        <begin position="1"/>
        <end position="23"/>
    </location>
</feature>
<evidence type="ECO:0000313" key="2">
    <source>
        <dbReference type="EMBL" id="KAG0253146.1"/>
    </source>
</evidence>
<comment type="caution">
    <text evidence="2">The sequence shown here is derived from an EMBL/GenBank/DDBJ whole genome shotgun (WGS) entry which is preliminary data.</text>
</comment>
<dbReference type="EMBL" id="JAAAJB010000605">
    <property type="protein sequence ID" value="KAG0253146.1"/>
    <property type="molecule type" value="Genomic_DNA"/>
</dbReference>
<organism evidence="2 3">
    <name type="scientific">Actinomortierella ambigua</name>
    <dbReference type="NCBI Taxonomy" id="1343610"/>
    <lineage>
        <taxon>Eukaryota</taxon>
        <taxon>Fungi</taxon>
        <taxon>Fungi incertae sedis</taxon>
        <taxon>Mucoromycota</taxon>
        <taxon>Mortierellomycotina</taxon>
        <taxon>Mortierellomycetes</taxon>
        <taxon>Mortierellales</taxon>
        <taxon>Mortierellaceae</taxon>
        <taxon>Actinomortierella</taxon>
    </lineage>
</organism>
<name>A0A9P6TZV9_9FUNG</name>